<organism evidence="1 2">
    <name type="scientific">Mycena venus</name>
    <dbReference type="NCBI Taxonomy" id="2733690"/>
    <lineage>
        <taxon>Eukaryota</taxon>
        <taxon>Fungi</taxon>
        <taxon>Dikarya</taxon>
        <taxon>Basidiomycota</taxon>
        <taxon>Agaricomycotina</taxon>
        <taxon>Agaricomycetes</taxon>
        <taxon>Agaricomycetidae</taxon>
        <taxon>Agaricales</taxon>
        <taxon>Marasmiineae</taxon>
        <taxon>Mycenaceae</taxon>
        <taxon>Mycena</taxon>
    </lineage>
</organism>
<name>A0A8H6XRF5_9AGAR</name>
<accession>A0A8H6XRF5</accession>
<reference evidence="1" key="1">
    <citation type="submission" date="2020-05" db="EMBL/GenBank/DDBJ databases">
        <title>Mycena genomes resolve the evolution of fungal bioluminescence.</title>
        <authorList>
            <person name="Tsai I.J."/>
        </authorList>
    </citation>
    <scope>NUCLEOTIDE SEQUENCE</scope>
    <source>
        <strain evidence="1">CCC161011</strain>
    </source>
</reference>
<protein>
    <submittedName>
        <fullName evidence="1">Putative large low complexity protein</fullName>
    </submittedName>
</protein>
<dbReference type="OrthoDB" id="3182339at2759"/>
<evidence type="ECO:0000313" key="2">
    <source>
        <dbReference type="Proteomes" id="UP000620124"/>
    </source>
</evidence>
<sequence length="157" mass="17839">MSTARSPDVLILVSPFEANRWLPEIRRSTIVYLHLYAPRTSRNTIWPLDALDSFTVPTERTTPLSRQLLQELNLLCGRWATWRDCKERSIPQGLWKANGARAALGLSACSFVSTPFPFFRDLFGSRQKGQGFSLTHMGQILRGNDPRDPAFEEEACK</sequence>
<keyword evidence="2" id="KW-1185">Reference proteome</keyword>
<evidence type="ECO:0000313" key="1">
    <source>
        <dbReference type="EMBL" id="KAF7345359.1"/>
    </source>
</evidence>
<comment type="caution">
    <text evidence="1">The sequence shown here is derived from an EMBL/GenBank/DDBJ whole genome shotgun (WGS) entry which is preliminary data.</text>
</comment>
<dbReference type="Proteomes" id="UP000620124">
    <property type="component" value="Unassembled WGS sequence"/>
</dbReference>
<proteinExistence type="predicted"/>
<gene>
    <name evidence="1" type="ORF">MVEN_01553800</name>
</gene>
<dbReference type="AlphaFoldDB" id="A0A8H6XRF5"/>
<dbReference type="EMBL" id="JACAZI010000013">
    <property type="protein sequence ID" value="KAF7345359.1"/>
    <property type="molecule type" value="Genomic_DNA"/>
</dbReference>